<dbReference type="SUPFAM" id="SSF52540">
    <property type="entry name" value="P-loop containing nucleoside triphosphate hydrolases"/>
    <property type="match status" value="1"/>
</dbReference>
<name>A0A4R7UXX7_9PSEU</name>
<dbReference type="OrthoDB" id="134933at2"/>
<evidence type="ECO:0000313" key="4">
    <source>
        <dbReference type="EMBL" id="TDV40967.1"/>
    </source>
</evidence>
<proteinExistence type="predicted"/>
<comment type="caution">
    <text evidence="4">The sequence shown here is derived from an EMBL/GenBank/DDBJ whole genome shotgun (WGS) entry which is preliminary data.</text>
</comment>
<dbReference type="Pfam" id="PF13191">
    <property type="entry name" value="AAA_16"/>
    <property type="match status" value="1"/>
</dbReference>
<organism evidence="4 5">
    <name type="scientific">Actinophytocola oryzae</name>
    <dbReference type="NCBI Taxonomy" id="502181"/>
    <lineage>
        <taxon>Bacteria</taxon>
        <taxon>Bacillati</taxon>
        <taxon>Actinomycetota</taxon>
        <taxon>Actinomycetes</taxon>
        <taxon>Pseudonocardiales</taxon>
        <taxon>Pseudonocardiaceae</taxon>
    </lineage>
</organism>
<dbReference type="PROSITE" id="PS00622">
    <property type="entry name" value="HTH_LUXR_1"/>
    <property type="match status" value="1"/>
</dbReference>
<dbReference type="InterPro" id="IPR027417">
    <property type="entry name" value="P-loop_NTPase"/>
</dbReference>
<dbReference type="InterPro" id="IPR000792">
    <property type="entry name" value="Tscrpt_reg_LuxR_C"/>
</dbReference>
<protein>
    <submittedName>
        <fullName evidence="4">LuxR family transcriptional regulator</fullName>
    </submittedName>
</protein>
<evidence type="ECO:0000259" key="3">
    <source>
        <dbReference type="PROSITE" id="PS50043"/>
    </source>
</evidence>
<dbReference type="PRINTS" id="PR00038">
    <property type="entry name" value="HTHLUXR"/>
</dbReference>
<dbReference type="InterPro" id="IPR041664">
    <property type="entry name" value="AAA_16"/>
</dbReference>
<dbReference type="InterPro" id="IPR036388">
    <property type="entry name" value="WH-like_DNA-bd_sf"/>
</dbReference>
<gene>
    <name evidence="4" type="ORF">CLV71_12133</name>
</gene>
<sequence>MGLVKDEVGSIFVGRDGELATLRGAWETVRGGVARVVGITGDPGIGKAALVSRFLADVDATVIHVTASDIDAATPWHVFRAVVAQTPGRRLAERAATMSADAEPGLIGIELLKDLRSTKGMVLVLEEAQWADGPSLMALHYASRRLGYDQVMVILSHSPQDPQSTVPYFGRSWALLEGWQQLFDGEHGIHLPLDGLTPADLIRLAARSGHAELSPDGAARLHEATGGNPLYVTDVLRRTPIESIMSGQGPLKIPKEIAPAIAAGLASCEWDTRELVAAGAVLGQRFSVAQVRFVSGLESVAKPIEQAIEAGLLVEVPGTDGRQLTFAKKLVRDIVYHDLARRLRAELHRRCAVTTSGAASLGHRVAAIEGGVDEILAGELATAAKERLAVSDVAGAAFYLRGAMDCTAPGPERLGLVLTAVETLLVAGELTAAQEYEGELERAPAGPWRDYALGYLKLLSGRVAAAKELQHGALAALARDGAELADAPADLRARIAAQLAIIGVVFLAYDEMVEFGTVAVAAGSPDPTVDGFAWFARTLGMALSGQSNEALELLAWAGEPGDRAAMERLVARGMIRLWIDDLDGAADDLHEVVRRATAGDALRVSQGLGFLGEVEYRRGRLGEARVFTRLAVGNAVFHSRVWDFPILHALAVYPRAAAGDWEAAERHAAESARIADFIGTHTAHAYAAGARCAIAQARGDRERLLSAAERLEAHYDSQEPGTHLFGPIRADALSQLGRLDEAETALAAFREGPASGGRRSAQLSVARVSAQIALGRKKHDVALRECASAAELAADLGLPLEEARIGLLVARCHHEQGHRTAAGRALHTARAQFIRIGADAYRILVEREAERLGIVIATSSPLEALTLKEREVARLIAEGMSYREVAARLHRSIKTVETHMSNILRKLEVADRHELRKFFDGDA</sequence>
<evidence type="ECO:0000313" key="5">
    <source>
        <dbReference type="Proteomes" id="UP000294927"/>
    </source>
</evidence>
<keyword evidence="5" id="KW-1185">Reference proteome</keyword>
<feature type="domain" description="HTH luxR-type" evidence="3">
    <location>
        <begin position="858"/>
        <end position="923"/>
    </location>
</feature>
<dbReference type="CDD" id="cd06170">
    <property type="entry name" value="LuxR_C_like"/>
    <property type="match status" value="1"/>
</dbReference>
<dbReference type="GO" id="GO:0006355">
    <property type="term" value="P:regulation of DNA-templated transcription"/>
    <property type="evidence" value="ECO:0007669"/>
    <property type="project" value="InterPro"/>
</dbReference>
<dbReference type="AlphaFoldDB" id="A0A4R7UXX7"/>
<dbReference type="Gene3D" id="3.40.50.300">
    <property type="entry name" value="P-loop containing nucleotide triphosphate hydrolases"/>
    <property type="match status" value="1"/>
</dbReference>
<dbReference type="PANTHER" id="PTHR16305:SF35">
    <property type="entry name" value="TRANSCRIPTIONAL ACTIVATOR DOMAIN"/>
    <property type="match status" value="1"/>
</dbReference>
<dbReference type="GO" id="GO:0005737">
    <property type="term" value="C:cytoplasm"/>
    <property type="evidence" value="ECO:0007669"/>
    <property type="project" value="TreeGrafter"/>
</dbReference>
<dbReference type="EMBL" id="SOCP01000021">
    <property type="protein sequence ID" value="TDV40967.1"/>
    <property type="molecule type" value="Genomic_DNA"/>
</dbReference>
<dbReference type="InterPro" id="IPR016032">
    <property type="entry name" value="Sig_transdc_resp-reg_C-effctor"/>
</dbReference>
<accession>A0A4R7UXX7</accession>
<dbReference type="PROSITE" id="PS50043">
    <property type="entry name" value="HTH_LUXR_2"/>
    <property type="match status" value="1"/>
</dbReference>
<dbReference type="Gene3D" id="1.10.10.10">
    <property type="entry name" value="Winged helix-like DNA-binding domain superfamily/Winged helix DNA-binding domain"/>
    <property type="match status" value="1"/>
</dbReference>
<evidence type="ECO:0000256" key="1">
    <source>
        <dbReference type="ARBA" id="ARBA00022741"/>
    </source>
</evidence>
<dbReference type="GO" id="GO:0003677">
    <property type="term" value="F:DNA binding"/>
    <property type="evidence" value="ECO:0007669"/>
    <property type="project" value="InterPro"/>
</dbReference>
<dbReference type="SMART" id="SM00421">
    <property type="entry name" value="HTH_LUXR"/>
    <property type="match status" value="1"/>
</dbReference>
<dbReference type="GO" id="GO:0005524">
    <property type="term" value="F:ATP binding"/>
    <property type="evidence" value="ECO:0007669"/>
    <property type="project" value="UniProtKB-KW"/>
</dbReference>
<dbReference type="PANTHER" id="PTHR16305">
    <property type="entry name" value="TESTICULAR SOLUBLE ADENYLYL CYCLASE"/>
    <property type="match status" value="1"/>
</dbReference>
<dbReference type="SUPFAM" id="SSF46894">
    <property type="entry name" value="C-terminal effector domain of the bipartite response regulators"/>
    <property type="match status" value="1"/>
</dbReference>
<keyword evidence="2" id="KW-0067">ATP-binding</keyword>
<dbReference type="Proteomes" id="UP000294927">
    <property type="component" value="Unassembled WGS sequence"/>
</dbReference>
<reference evidence="4 5" key="1">
    <citation type="submission" date="2019-03" db="EMBL/GenBank/DDBJ databases">
        <title>Genomic Encyclopedia of Archaeal and Bacterial Type Strains, Phase II (KMG-II): from individual species to whole genera.</title>
        <authorList>
            <person name="Goeker M."/>
        </authorList>
    </citation>
    <scope>NUCLEOTIDE SEQUENCE [LARGE SCALE GENOMIC DNA]</scope>
    <source>
        <strain evidence="4 5">DSM 45499</strain>
    </source>
</reference>
<keyword evidence="1" id="KW-0547">Nucleotide-binding</keyword>
<dbReference type="GO" id="GO:0004016">
    <property type="term" value="F:adenylate cyclase activity"/>
    <property type="evidence" value="ECO:0007669"/>
    <property type="project" value="TreeGrafter"/>
</dbReference>
<dbReference type="Pfam" id="PF00196">
    <property type="entry name" value="GerE"/>
    <property type="match status" value="1"/>
</dbReference>
<evidence type="ECO:0000256" key="2">
    <source>
        <dbReference type="ARBA" id="ARBA00022840"/>
    </source>
</evidence>